<dbReference type="NCBIfam" id="TIGR00427">
    <property type="entry name" value="NAAT family transporter"/>
    <property type="match status" value="1"/>
</dbReference>
<dbReference type="AlphaFoldDB" id="A0A1J5SJR3"/>
<evidence type="ECO:0000256" key="2">
    <source>
        <dbReference type="ARBA" id="ARBA00009784"/>
    </source>
</evidence>
<comment type="similarity">
    <text evidence="2">Belongs to the UPF0056 (MarC) family.</text>
</comment>
<proteinExistence type="inferred from homology"/>
<evidence type="ECO:0000313" key="8">
    <source>
        <dbReference type="EMBL" id="OIR08179.1"/>
    </source>
</evidence>
<dbReference type="PANTHER" id="PTHR33508">
    <property type="entry name" value="UPF0056 MEMBRANE PROTEIN YHCE"/>
    <property type="match status" value="1"/>
</dbReference>
<feature type="transmembrane region" description="Helical" evidence="7">
    <location>
        <begin position="188"/>
        <end position="209"/>
    </location>
</feature>
<feature type="transmembrane region" description="Helical" evidence="7">
    <location>
        <begin position="149"/>
        <end position="167"/>
    </location>
</feature>
<comment type="subcellular location">
    <subcellularLocation>
        <location evidence="1">Cell membrane</location>
        <topology evidence="1">Multi-pass membrane protein</topology>
    </subcellularLocation>
</comment>
<evidence type="ECO:0000256" key="5">
    <source>
        <dbReference type="ARBA" id="ARBA00022989"/>
    </source>
</evidence>
<dbReference type="InterPro" id="IPR002771">
    <property type="entry name" value="Multi_antbiot-R_MarC"/>
</dbReference>
<comment type="caution">
    <text evidence="8">The sequence shown here is derived from an EMBL/GenBank/DDBJ whole genome shotgun (WGS) entry which is preliminary data.</text>
</comment>
<protein>
    <submittedName>
        <fullName evidence="8">Inner membrane protein</fullName>
    </submittedName>
</protein>
<dbReference type="NCBIfam" id="NF008228">
    <property type="entry name" value="PRK10995.1"/>
    <property type="match status" value="1"/>
</dbReference>
<keyword evidence="5 7" id="KW-1133">Transmembrane helix</keyword>
<dbReference type="PANTHER" id="PTHR33508:SF1">
    <property type="entry name" value="UPF0056 MEMBRANE PROTEIN YHCE"/>
    <property type="match status" value="1"/>
</dbReference>
<name>A0A1J5SJR3_9ZZZZ</name>
<evidence type="ECO:0000256" key="7">
    <source>
        <dbReference type="SAM" id="Phobius"/>
    </source>
</evidence>
<feature type="transmembrane region" description="Helical" evidence="7">
    <location>
        <begin position="47"/>
        <end position="72"/>
    </location>
</feature>
<organism evidence="8">
    <name type="scientific">mine drainage metagenome</name>
    <dbReference type="NCBI Taxonomy" id="410659"/>
    <lineage>
        <taxon>unclassified sequences</taxon>
        <taxon>metagenomes</taxon>
        <taxon>ecological metagenomes</taxon>
    </lineage>
</organism>
<evidence type="ECO:0000256" key="1">
    <source>
        <dbReference type="ARBA" id="ARBA00004651"/>
    </source>
</evidence>
<feature type="transmembrane region" description="Helical" evidence="7">
    <location>
        <begin position="119"/>
        <end position="143"/>
    </location>
</feature>
<evidence type="ECO:0000256" key="4">
    <source>
        <dbReference type="ARBA" id="ARBA00022692"/>
    </source>
</evidence>
<dbReference type="Pfam" id="PF01914">
    <property type="entry name" value="MarC"/>
    <property type="match status" value="1"/>
</dbReference>
<sequence>MVSPSHFLQLALGTVVALLPIINPLASAPVFMAITEGDSDAKRNSQAFRGCLFMVGILVSFLICGSFIMRFFGLSIPGLRIAGGLLVCGIAFSMYAPAKDDEDERRRREEARAKRDISFSPLAIPMLSGPGSIAVTIGLTSLASQWMDYVAITAGILVVALISYVVLRIAGRVVNVVGPNAMSAFSKIMGFLLLCIGIQFIVNGITAILTDPDLLQAIRSALHS</sequence>
<feature type="transmembrane region" description="Helical" evidence="7">
    <location>
        <begin position="6"/>
        <end position="26"/>
    </location>
</feature>
<keyword evidence="6 7" id="KW-0472">Membrane</keyword>
<evidence type="ECO:0000256" key="3">
    <source>
        <dbReference type="ARBA" id="ARBA00022475"/>
    </source>
</evidence>
<dbReference type="EMBL" id="MLJW01000033">
    <property type="protein sequence ID" value="OIR08179.1"/>
    <property type="molecule type" value="Genomic_DNA"/>
</dbReference>
<keyword evidence="3" id="KW-1003">Cell membrane</keyword>
<reference evidence="8" key="1">
    <citation type="submission" date="2016-10" db="EMBL/GenBank/DDBJ databases">
        <title>Sequence of Gallionella enrichment culture.</title>
        <authorList>
            <person name="Poehlein A."/>
            <person name="Muehling M."/>
            <person name="Daniel R."/>
        </authorList>
    </citation>
    <scope>NUCLEOTIDE SEQUENCE</scope>
</reference>
<dbReference type="GO" id="GO:0005886">
    <property type="term" value="C:plasma membrane"/>
    <property type="evidence" value="ECO:0007669"/>
    <property type="project" value="UniProtKB-SubCell"/>
</dbReference>
<accession>A0A1J5SJR3</accession>
<gene>
    <name evidence="8" type="ORF">GALL_96800</name>
</gene>
<evidence type="ECO:0000256" key="6">
    <source>
        <dbReference type="ARBA" id="ARBA00023136"/>
    </source>
</evidence>
<feature type="transmembrane region" description="Helical" evidence="7">
    <location>
        <begin position="78"/>
        <end position="98"/>
    </location>
</feature>
<keyword evidence="4 7" id="KW-0812">Transmembrane</keyword>